<keyword evidence="7" id="KW-0472">Membrane</keyword>
<dbReference type="Gene3D" id="3.80.10.10">
    <property type="entry name" value="Ribonuclease Inhibitor"/>
    <property type="match status" value="1"/>
</dbReference>
<sequence>MLENGRLLWGMCCSLLWLSPPVVFSVADPGDLDVLMQFRDGLENPDLLKWPETGDDPCGPPSWSHVYGDDEFRVTQIQAQGLGLKGTLPQNLSKLSMLNNIGLQRNQLSGKLPSFRGLSSLQYAYLDYNSFDSIPSDFFDGLDDLEVLALDHNNFNATNGWPFSKTLQNSAQLTNFSFMSCNLKGSLPDFLGSMPSLTNMKLSGNSLSGEISRTFNGSSLQML</sequence>
<dbReference type="InterPro" id="IPR001611">
    <property type="entry name" value="Leu-rich_rpt"/>
</dbReference>
<dbReference type="Proteomes" id="UP000436088">
    <property type="component" value="Unassembled WGS sequence"/>
</dbReference>
<dbReference type="InterPro" id="IPR052422">
    <property type="entry name" value="Auxin_Ser/Thr_Kinase"/>
</dbReference>
<keyword evidence="9" id="KW-0325">Glycoprotein</keyword>
<evidence type="ECO:0000256" key="5">
    <source>
        <dbReference type="ARBA" id="ARBA00022737"/>
    </source>
</evidence>
<dbReference type="EMBL" id="VEPZ02001049">
    <property type="protein sequence ID" value="KAE8697789.1"/>
    <property type="molecule type" value="Genomic_DNA"/>
</dbReference>
<dbReference type="PANTHER" id="PTHR47986:SF13">
    <property type="entry name" value="RECEPTOR PROTEIN KINASE TMK1-LIKE"/>
    <property type="match status" value="1"/>
</dbReference>
<dbReference type="Pfam" id="PF13855">
    <property type="entry name" value="LRR_8"/>
    <property type="match status" value="1"/>
</dbReference>
<dbReference type="Pfam" id="PF08263">
    <property type="entry name" value="LRRNT_2"/>
    <property type="match status" value="1"/>
</dbReference>
<keyword evidence="3" id="KW-0812">Transmembrane</keyword>
<dbReference type="InterPro" id="IPR013210">
    <property type="entry name" value="LRR_N_plant-typ"/>
</dbReference>
<dbReference type="AlphaFoldDB" id="A0A6A3A3T4"/>
<evidence type="ECO:0000256" key="7">
    <source>
        <dbReference type="ARBA" id="ARBA00023136"/>
    </source>
</evidence>
<feature type="signal peptide" evidence="10">
    <location>
        <begin position="1"/>
        <end position="27"/>
    </location>
</feature>
<dbReference type="GO" id="GO:0016020">
    <property type="term" value="C:membrane"/>
    <property type="evidence" value="ECO:0007669"/>
    <property type="project" value="UniProtKB-SubCell"/>
</dbReference>
<keyword evidence="2" id="KW-0433">Leucine-rich repeat</keyword>
<gene>
    <name evidence="12" type="ORF">F3Y22_tig00110610pilonHSYRG00382</name>
</gene>
<proteinExistence type="predicted"/>
<evidence type="ECO:0000256" key="10">
    <source>
        <dbReference type="SAM" id="SignalP"/>
    </source>
</evidence>
<organism evidence="12 13">
    <name type="scientific">Hibiscus syriacus</name>
    <name type="common">Rose of Sharon</name>
    <dbReference type="NCBI Taxonomy" id="106335"/>
    <lineage>
        <taxon>Eukaryota</taxon>
        <taxon>Viridiplantae</taxon>
        <taxon>Streptophyta</taxon>
        <taxon>Embryophyta</taxon>
        <taxon>Tracheophyta</taxon>
        <taxon>Spermatophyta</taxon>
        <taxon>Magnoliopsida</taxon>
        <taxon>eudicotyledons</taxon>
        <taxon>Gunneridae</taxon>
        <taxon>Pentapetalae</taxon>
        <taxon>rosids</taxon>
        <taxon>malvids</taxon>
        <taxon>Malvales</taxon>
        <taxon>Malvaceae</taxon>
        <taxon>Malvoideae</taxon>
        <taxon>Hibiscus</taxon>
    </lineage>
</organism>
<feature type="chain" id="PRO_5025670019" description="Leucine-rich repeat-containing N-terminal plant-type domain-containing protein" evidence="10">
    <location>
        <begin position="28"/>
        <end position="223"/>
    </location>
</feature>
<evidence type="ECO:0000256" key="3">
    <source>
        <dbReference type="ARBA" id="ARBA00022692"/>
    </source>
</evidence>
<keyword evidence="13" id="KW-1185">Reference proteome</keyword>
<keyword evidence="4 10" id="KW-0732">Signal</keyword>
<evidence type="ECO:0000256" key="6">
    <source>
        <dbReference type="ARBA" id="ARBA00022989"/>
    </source>
</evidence>
<feature type="domain" description="Leucine-rich repeat-containing N-terminal plant-type" evidence="11">
    <location>
        <begin position="29"/>
        <end position="66"/>
    </location>
</feature>
<name>A0A6A3A3T4_HIBSY</name>
<evidence type="ECO:0000256" key="2">
    <source>
        <dbReference type="ARBA" id="ARBA00022614"/>
    </source>
</evidence>
<evidence type="ECO:0000256" key="8">
    <source>
        <dbReference type="ARBA" id="ARBA00023170"/>
    </source>
</evidence>
<evidence type="ECO:0000256" key="4">
    <source>
        <dbReference type="ARBA" id="ARBA00022729"/>
    </source>
</evidence>
<evidence type="ECO:0000313" key="13">
    <source>
        <dbReference type="Proteomes" id="UP000436088"/>
    </source>
</evidence>
<reference evidence="12" key="1">
    <citation type="submission" date="2019-09" db="EMBL/GenBank/DDBJ databases">
        <title>Draft genome information of white flower Hibiscus syriacus.</title>
        <authorList>
            <person name="Kim Y.-M."/>
        </authorList>
    </citation>
    <scope>NUCLEOTIDE SEQUENCE [LARGE SCALE GENOMIC DNA]</scope>
    <source>
        <strain evidence="12">YM2019G1</strain>
    </source>
</reference>
<keyword evidence="6" id="KW-1133">Transmembrane helix</keyword>
<keyword evidence="5" id="KW-0677">Repeat</keyword>
<evidence type="ECO:0000256" key="9">
    <source>
        <dbReference type="ARBA" id="ARBA00023180"/>
    </source>
</evidence>
<comment type="subcellular location">
    <subcellularLocation>
        <location evidence="1">Membrane</location>
        <topology evidence="1">Single-pass membrane protein</topology>
    </subcellularLocation>
</comment>
<accession>A0A6A3A3T4</accession>
<protein>
    <recommendedName>
        <fullName evidence="11">Leucine-rich repeat-containing N-terminal plant-type domain-containing protein</fullName>
    </recommendedName>
</protein>
<dbReference type="PANTHER" id="PTHR47986">
    <property type="entry name" value="OSJNBA0070M12.3 PROTEIN"/>
    <property type="match status" value="1"/>
</dbReference>
<dbReference type="InterPro" id="IPR032675">
    <property type="entry name" value="LRR_dom_sf"/>
</dbReference>
<evidence type="ECO:0000259" key="11">
    <source>
        <dbReference type="Pfam" id="PF08263"/>
    </source>
</evidence>
<evidence type="ECO:0000313" key="12">
    <source>
        <dbReference type="EMBL" id="KAE8697789.1"/>
    </source>
</evidence>
<dbReference type="SUPFAM" id="SSF52058">
    <property type="entry name" value="L domain-like"/>
    <property type="match status" value="1"/>
</dbReference>
<evidence type="ECO:0000256" key="1">
    <source>
        <dbReference type="ARBA" id="ARBA00004167"/>
    </source>
</evidence>
<comment type="caution">
    <text evidence="12">The sequence shown here is derived from an EMBL/GenBank/DDBJ whole genome shotgun (WGS) entry which is preliminary data.</text>
</comment>
<keyword evidence="8" id="KW-0675">Receptor</keyword>